<reference evidence="3" key="1">
    <citation type="submission" date="2020-11" db="EMBL/GenBank/DDBJ databases">
        <authorList>
            <person name="Tran Van P."/>
        </authorList>
    </citation>
    <scope>NUCLEOTIDE SEQUENCE</scope>
</reference>
<dbReference type="OrthoDB" id="19830at2759"/>
<proteinExistence type="predicted"/>
<feature type="compositionally biased region" description="Basic and acidic residues" evidence="1">
    <location>
        <begin position="299"/>
        <end position="310"/>
    </location>
</feature>
<organism evidence="3">
    <name type="scientific">Cyprideis torosa</name>
    <dbReference type="NCBI Taxonomy" id="163714"/>
    <lineage>
        <taxon>Eukaryota</taxon>
        <taxon>Metazoa</taxon>
        <taxon>Ecdysozoa</taxon>
        <taxon>Arthropoda</taxon>
        <taxon>Crustacea</taxon>
        <taxon>Oligostraca</taxon>
        <taxon>Ostracoda</taxon>
        <taxon>Podocopa</taxon>
        <taxon>Podocopida</taxon>
        <taxon>Cytherocopina</taxon>
        <taxon>Cytheroidea</taxon>
        <taxon>Cytherideidae</taxon>
        <taxon>Cyprideis</taxon>
    </lineage>
</organism>
<name>A0A7R8W5N0_9CRUS</name>
<feature type="region of interest" description="Disordered" evidence="1">
    <location>
        <begin position="82"/>
        <end position="148"/>
    </location>
</feature>
<gene>
    <name evidence="3" type="ORF">CTOB1V02_LOCUS3320</name>
</gene>
<feature type="chain" id="PRO_5043904875" evidence="2">
    <location>
        <begin position="17"/>
        <end position="353"/>
    </location>
</feature>
<protein>
    <submittedName>
        <fullName evidence="3">Uncharacterized protein</fullName>
    </submittedName>
</protein>
<dbReference type="EMBL" id="OB660560">
    <property type="protein sequence ID" value="CAD7225376.1"/>
    <property type="molecule type" value="Genomic_DNA"/>
</dbReference>
<evidence type="ECO:0000256" key="2">
    <source>
        <dbReference type="SAM" id="SignalP"/>
    </source>
</evidence>
<feature type="region of interest" description="Disordered" evidence="1">
    <location>
        <begin position="183"/>
        <end position="310"/>
    </location>
</feature>
<feature type="compositionally biased region" description="Gly residues" evidence="1">
    <location>
        <begin position="88"/>
        <end position="141"/>
    </location>
</feature>
<feature type="compositionally biased region" description="Gly residues" evidence="1">
    <location>
        <begin position="189"/>
        <end position="297"/>
    </location>
</feature>
<keyword evidence="2" id="KW-0732">Signal</keyword>
<sequence>MASCCLLTALRSQVLAGACVRPLHVVRRGIISTALEPTDGAWERRLTEPMMKKLNLANYYHDIDKQARQWGRISAVDVDLGWGNPKEGLGGNPKEGLGGSPKEGLGGNHRKGQGGNPSEGLGGNPKEGLGGNHRKGQGGIPNEGLRGNPKEGIFCGDLEVLSSTLTTSTNFALTFQFGDEPQGLWGSSKGQGGIPNEGLGGNPKEGLGGNPKEGLGGNPKEGLGGNPKEGLGGNHRKGQGGNPKEGLGGNPKEGLGGNHRKGLGGNPKEGLGGNHRKGQGGNPKEGLGGNLKEGLGGNPKEERVLGGQRNPKDLGVHLQIGRLVRICQQSVEGGGTGRGPGPSVQAPNVALNH</sequence>
<dbReference type="AlphaFoldDB" id="A0A7R8W5N0"/>
<accession>A0A7R8W5N0</accession>
<evidence type="ECO:0000313" key="3">
    <source>
        <dbReference type="EMBL" id="CAD7225376.1"/>
    </source>
</evidence>
<evidence type="ECO:0000256" key="1">
    <source>
        <dbReference type="SAM" id="MobiDB-lite"/>
    </source>
</evidence>
<feature type="signal peptide" evidence="2">
    <location>
        <begin position="1"/>
        <end position="16"/>
    </location>
</feature>
<feature type="region of interest" description="Disordered" evidence="1">
    <location>
        <begin position="331"/>
        <end position="353"/>
    </location>
</feature>